<evidence type="ECO:0000256" key="5">
    <source>
        <dbReference type="ARBA" id="ARBA00023002"/>
    </source>
</evidence>
<name>A0A840SNE0_9RHOB</name>
<dbReference type="EMBL" id="JACHFM010000001">
    <property type="protein sequence ID" value="MBB5220933.1"/>
    <property type="molecule type" value="Genomic_DNA"/>
</dbReference>
<accession>A0A840SNE0</accession>
<dbReference type="SUPFAM" id="SSF51905">
    <property type="entry name" value="FAD/NAD(P)-binding domain"/>
    <property type="match status" value="1"/>
</dbReference>
<organism evidence="8 9">
    <name type="scientific">Amaricoccus macauensis</name>
    <dbReference type="NCBI Taxonomy" id="57001"/>
    <lineage>
        <taxon>Bacteria</taxon>
        <taxon>Pseudomonadati</taxon>
        <taxon>Pseudomonadota</taxon>
        <taxon>Alphaproteobacteria</taxon>
        <taxon>Rhodobacterales</taxon>
        <taxon>Paracoccaceae</taxon>
        <taxon>Amaricoccus</taxon>
    </lineage>
</organism>
<sequence>MIGDAGALARAGEIWADVCVVGGGVAGIAIALSLATAGRRVCLLEGGRETFSWRSQELYDGEVWDPRYSLTGTRTRMLGGSSNCWGGWTRPATANDFDPRPWLGMAGWPIGERDLAPHYDRAAELLEVVGPRTDADLLDELPVDLRGLAEIGGEAFRTIFFGMSPPTAVGRVHREKLAQAPGLEVILEATVTRLVSCPASDAIEAVEGTSPAGPFRVRAEMVVLAAGGIENPRLMLASGGIGNGRDLVGRYFMDHPRLRMRHLLLDEDPGFARLYDARHYGGGSMVTRRGRHGAAFSPTLPEQARAGVLQSYTGLVATYFRQSDLTLEDARQVWKALKGELHEKIDATRLARVVAAAPATAAYVLGRKLDLRGAHMRYEIETVIEPMPDRENRVALIGATDRHGVPKIHLTWRRHDRERETHRHALDLVRRAVEARGYGRTTVDPGVWEPERWDSSVITTWHHMGTTRMATSPSEGVVDADCRVFGTSNLYVAGSSVFATGGGVPPTFTVATLALRLAAHLEARLGRPVMAGAA</sequence>
<dbReference type="Pfam" id="PF01266">
    <property type="entry name" value="DAO"/>
    <property type="match status" value="1"/>
</dbReference>
<dbReference type="Pfam" id="PF05199">
    <property type="entry name" value="GMC_oxred_C"/>
    <property type="match status" value="1"/>
</dbReference>
<keyword evidence="3" id="KW-0285">Flavoprotein</keyword>
<comment type="similarity">
    <text evidence="2">Belongs to the GMC oxidoreductase family.</text>
</comment>
<evidence type="ECO:0000313" key="9">
    <source>
        <dbReference type="Proteomes" id="UP000549457"/>
    </source>
</evidence>
<evidence type="ECO:0000256" key="1">
    <source>
        <dbReference type="ARBA" id="ARBA00001974"/>
    </source>
</evidence>
<dbReference type="Proteomes" id="UP000549457">
    <property type="component" value="Unassembled WGS sequence"/>
</dbReference>
<evidence type="ECO:0000256" key="4">
    <source>
        <dbReference type="ARBA" id="ARBA00022827"/>
    </source>
</evidence>
<dbReference type="PANTHER" id="PTHR42784">
    <property type="entry name" value="PYRANOSE 2-OXIDASE"/>
    <property type="match status" value="1"/>
</dbReference>
<evidence type="ECO:0000259" key="6">
    <source>
        <dbReference type="Pfam" id="PF01266"/>
    </source>
</evidence>
<keyword evidence="9" id="KW-1185">Reference proteome</keyword>
<reference evidence="8 9" key="1">
    <citation type="submission" date="2020-08" db="EMBL/GenBank/DDBJ databases">
        <title>Genomic Encyclopedia of Type Strains, Phase IV (KMG-IV): sequencing the most valuable type-strain genomes for metagenomic binning, comparative biology and taxonomic classification.</title>
        <authorList>
            <person name="Goeker M."/>
        </authorList>
    </citation>
    <scope>NUCLEOTIDE SEQUENCE [LARGE SCALE GENOMIC DNA]</scope>
    <source>
        <strain evidence="8 9">DSM 101730</strain>
    </source>
</reference>
<evidence type="ECO:0000256" key="3">
    <source>
        <dbReference type="ARBA" id="ARBA00022630"/>
    </source>
</evidence>
<dbReference type="InterPro" id="IPR006076">
    <property type="entry name" value="FAD-dep_OxRdtase"/>
</dbReference>
<proteinExistence type="inferred from homology"/>
<dbReference type="PANTHER" id="PTHR42784:SF1">
    <property type="entry name" value="PYRANOSE 2-OXIDASE"/>
    <property type="match status" value="1"/>
</dbReference>
<dbReference type="InterPro" id="IPR036188">
    <property type="entry name" value="FAD/NAD-bd_sf"/>
</dbReference>
<dbReference type="RefSeq" id="WP_184147354.1">
    <property type="nucleotide sequence ID" value="NZ_JACHFM010000001.1"/>
</dbReference>
<protein>
    <submittedName>
        <fullName evidence="8">Choline dehydrogenase-like flavoprotein</fullName>
    </submittedName>
</protein>
<evidence type="ECO:0000256" key="2">
    <source>
        <dbReference type="ARBA" id="ARBA00010790"/>
    </source>
</evidence>
<evidence type="ECO:0000313" key="8">
    <source>
        <dbReference type="EMBL" id="MBB5220933.1"/>
    </source>
</evidence>
<feature type="domain" description="FAD dependent oxidoreductase" evidence="6">
    <location>
        <begin position="17"/>
        <end position="228"/>
    </location>
</feature>
<dbReference type="InterPro" id="IPR051473">
    <property type="entry name" value="P2Ox-like"/>
</dbReference>
<dbReference type="InterPro" id="IPR007867">
    <property type="entry name" value="GMC_OxRtase_C"/>
</dbReference>
<dbReference type="GO" id="GO:0016614">
    <property type="term" value="F:oxidoreductase activity, acting on CH-OH group of donors"/>
    <property type="evidence" value="ECO:0007669"/>
    <property type="project" value="InterPro"/>
</dbReference>
<evidence type="ECO:0000259" key="7">
    <source>
        <dbReference type="Pfam" id="PF05199"/>
    </source>
</evidence>
<dbReference type="Gene3D" id="3.50.50.60">
    <property type="entry name" value="FAD/NAD(P)-binding domain"/>
    <property type="match status" value="2"/>
</dbReference>
<dbReference type="AlphaFoldDB" id="A0A840SNE0"/>
<keyword evidence="4" id="KW-0274">FAD</keyword>
<feature type="domain" description="Glucose-methanol-choline oxidoreductase C-terminal" evidence="7">
    <location>
        <begin position="388"/>
        <end position="514"/>
    </location>
</feature>
<gene>
    <name evidence="8" type="ORF">HNP73_000854</name>
</gene>
<keyword evidence="5" id="KW-0560">Oxidoreductase</keyword>
<comment type="caution">
    <text evidence="8">The sequence shown here is derived from an EMBL/GenBank/DDBJ whole genome shotgun (WGS) entry which is preliminary data.</text>
</comment>
<comment type="cofactor">
    <cofactor evidence="1">
        <name>FAD</name>
        <dbReference type="ChEBI" id="CHEBI:57692"/>
    </cofactor>
</comment>